<evidence type="ECO:0000313" key="4">
    <source>
        <dbReference type="WBParaSite" id="ALUE_0000335901-mRNA-1"/>
    </source>
</evidence>
<keyword evidence="3" id="KW-1185">Reference proteome</keyword>
<evidence type="ECO:0000256" key="1">
    <source>
        <dbReference type="SAM" id="MobiDB-lite"/>
    </source>
</evidence>
<feature type="region of interest" description="Disordered" evidence="1">
    <location>
        <begin position="328"/>
        <end position="348"/>
    </location>
</feature>
<dbReference type="Pfam" id="PF21539">
    <property type="entry name" value="Med15_C"/>
    <property type="match status" value="1"/>
</dbReference>
<protein>
    <submittedName>
        <fullName evidence="4">Mediator complex subunit 15</fullName>
    </submittedName>
</protein>
<name>A0A0M3HNP9_ASCLU</name>
<feature type="domain" description="ARC105/Med15 mediator subunit C-terminal" evidence="2">
    <location>
        <begin position="390"/>
        <end position="492"/>
    </location>
</feature>
<dbReference type="WBParaSite" id="ALUE_0000335901-mRNA-1">
    <property type="protein sequence ID" value="ALUE_0000335901-mRNA-1"/>
    <property type="gene ID" value="ALUE_0000335901"/>
</dbReference>
<reference evidence="4" key="1">
    <citation type="submission" date="2016-05" db="UniProtKB">
        <authorList>
            <consortium name="WormBaseParasite"/>
        </authorList>
    </citation>
    <scope>IDENTIFICATION</scope>
</reference>
<proteinExistence type="predicted"/>
<organism evidence="3 4">
    <name type="scientific">Ascaris lumbricoides</name>
    <name type="common">Giant roundworm</name>
    <dbReference type="NCBI Taxonomy" id="6252"/>
    <lineage>
        <taxon>Eukaryota</taxon>
        <taxon>Metazoa</taxon>
        <taxon>Ecdysozoa</taxon>
        <taxon>Nematoda</taxon>
        <taxon>Chromadorea</taxon>
        <taxon>Rhabditida</taxon>
        <taxon>Spirurina</taxon>
        <taxon>Ascaridomorpha</taxon>
        <taxon>Ascaridoidea</taxon>
        <taxon>Ascarididae</taxon>
        <taxon>Ascaris</taxon>
    </lineage>
</organism>
<dbReference type="Proteomes" id="UP000036681">
    <property type="component" value="Unplaced"/>
</dbReference>
<dbReference type="AlphaFoldDB" id="A0A0M3HNP9"/>
<evidence type="ECO:0000313" key="3">
    <source>
        <dbReference type="Proteomes" id="UP000036681"/>
    </source>
</evidence>
<dbReference type="InterPro" id="IPR048386">
    <property type="entry name" value="Med15_C"/>
</dbReference>
<evidence type="ECO:0000259" key="2">
    <source>
        <dbReference type="Pfam" id="PF21539"/>
    </source>
</evidence>
<accession>A0A0M3HNP9</accession>
<feature type="compositionally biased region" description="Polar residues" evidence="1">
    <location>
        <begin position="330"/>
        <end position="344"/>
    </location>
</feature>
<sequence>MPVPANIAMQRQQRYNMTMIQPGQQPMQIGPNQYVQAAQMQPRASISINDALLRLPPEVQQMAQQQINAEMNPERKKQIALNIIQTHRMRIPQNYQNSGPMGGSAVMVNMGGNQQVGNIGGGQIIRMSTSQGGPMPQGPMYPAQNAVMQAGMAQMAPAQVTMQRVASHGYLPSGVPTSGHMVQQFAAAQEQQDGMACTQNATNSEADKASEEPLYGQKLEQLKAYQDQIRRIIERNRLDGQQPKPKYERLLEIMEGLRKVDLPLLEKLIVSVKSTVERTSLCYTLLEIVRTDPCNLPGDAFRVLSSDPWTDFRQYSIKVPEEVLALTGEGSVSPSKRPASSFSGPASKRIKKEDALPHTVAFDSHDEKKIRTVPEQRIIVDCSDGSRVELSQEASEQIRTARFRFDADLLPISNECTEVHVLIENDTLLVPPLRLVVPTNYPESAASIWRDQWSFGGHSLSEANVHFEKRLAMANNIGSISEIINAWRIASEHVIRISGK</sequence>